<keyword evidence="2" id="KW-1185">Reference proteome</keyword>
<dbReference type="AlphaFoldDB" id="A0A4C1TL65"/>
<accession>A0A4C1TL65</accession>
<sequence length="70" mass="7942">MYLIHVREDISNLTLPHAVPHKEGGDESSQRLKAALETHSSLRNRIGKYQLNNFRDLNIGLPGQSFSIRT</sequence>
<dbReference type="EMBL" id="BGZK01000067">
    <property type="protein sequence ID" value="GBP14835.1"/>
    <property type="molecule type" value="Genomic_DNA"/>
</dbReference>
<reference evidence="1 2" key="1">
    <citation type="journal article" date="2019" name="Commun. Biol.">
        <title>The bagworm genome reveals a unique fibroin gene that provides high tensile strength.</title>
        <authorList>
            <person name="Kono N."/>
            <person name="Nakamura H."/>
            <person name="Ohtoshi R."/>
            <person name="Tomita M."/>
            <person name="Numata K."/>
            <person name="Arakawa K."/>
        </authorList>
    </citation>
    <scope>NUCLEOTIDE SEQUENCE [LARGE SCALE GENOMIC DNA]</scope>
</reference>
<evidence type="ECO:0000313" key="1">
    <source>
        <dbReference type="EMBL" id="GBP14835.1"/>
    </source>
</evidence>
<organism evidence="1 2">
    <name type="scientific">Eumeta variegata</name>
    <name type="common">Bagworm moth</name>
    <name type="synonym">Eumeta japonica</name>
    <dbReference type="NCBI Taxonomy" id="151549"/>
    <lineage>
        <taxon>Eukaryota</taxon>
        <taxon>Metazoa</taxon>
        <taxon>Ecdysozoa</taxon>
        <taxon>Arthropoda</taxon>
        <taxon>Hexapoda</taxon>
        <taxon>Insecta</taxon>
        <taxon>Pterygota</taxon>
        <taxon>Neoptera</taxon>
        <taxon>Endopterygota</taxon>
        <taxon>Lepidoptera</taxon>
        <taxon>Glossata</taxon>
        <taxon>Ditrysia</taxon>
        <taxon>Tineoidea</taxon>
        <taxon>Psychidae</taxon>
        <taxon>Oiketicinae</taxon>
        <taxon>Eumeta</taxon>
    </lineage>
</organism>
<gene>
    <name evidence="1" type="ORF">EVAR_75425_1</name>
</gene>
<comment type="caution">
    <text evidence="1">The sequence shown here is derived from an EMBL/GenBank/DDBJ whole genome shotgun (WGS) entry which is preliminary data.</text>
</comment>
<protein>
    <submittedName>
        <fullName evidence="1">Uncharacterized protein</fullName>
    </submittedName>
</protein>
<dbReference type="Proteomes" id="UP000299102">
    <property type="component" value="Unassembled WGS sequence"/>
</dbReference>
<proteinExistence type="predicted"/>
<name>A0A4C1TL65_EUMVA</name>
<evidence type="ECO:0000313" key="2">
    <source>
        <dbReference type="Proteomes" id="UP000299102"/>
    </source>
</evidence>